<dbReference type="Proteomes" id="UP000186110">
    <property type="component" value="Chromosome"/>
</dbReference>
<dbReference type="AlphaFoldDB" id="A0A1P8K528"/>
<accession>A0A1P8K528</accession>
<name>A0A1P8K528_9BURK</name>
<dbReference type="eggNOG" id="COG3332">
    <property type="taxonomic scope" value="Bacteria"/>
</dbReference>
<protein>
    <recommendedName>
        <fullName evidence="3">NRDE family protein</fullName>
    </recommendedName>
</protein>
<dbReference type="InterPro" id="IPR008551">
    <property type="entry name" value="TANGO2"/>
</dbReference>
<proteinExistence type="predicted"/>
<reference evidence="1 2" key="1">
    <citation type="submission" date="2017-01" db="EMBL/GenBank/DDBJ databases">
        <authorList>
            <person name="Mah S.A."/>
            <person name="Swanson W.J."/>
            <person name="Moy G.W."/>
            <person name="Vacquier V.D."/>
        </authorList>
    </citation>
    <scope>NUCLEOTIDE SEQUENCE [LARGE SCALE GENOMIC DNA]</scope>
    <source>
        <strain evidence="1 2">DSM 22694</strain>
    </source>
</reference>
<dbReference type="PANTHER" id="PTHR17985">
    <property type="entry name" value="SER/THR-RICH PROTEIN T10 IN DGCR REGION"/>
    <property type="match status" value="1"/>
</dbReference>
<dbReference type="PANTHER" id="PTHR17985:SF8">
    <property type="entry name" value="TRANSPORT AND GOLGI ORGANIZATION PROTEIN 2 HOMOLOG"/>
    <property type="match status" value="1"/>
</dbReference>
<evidence type="ECO:0000313" key="2">
    <source>
        <dbReference type="Proteomes" id="UP000186110"/>
    </source>
</evidence>
<evidence type="ECO:0000313" key="1">
    <source>
        <dbReference type="EMBL" id="APW41097.1"/>
    </source>
</evidence>
<dbReference type="EMBL" id="CP019239">
    <property type="protein sequence ID" value="APW41097.1"/>
    <property type="molecule type" value="Genomic_DNA"/>
</dbReference>
<evidence type="ECO:0008006" key="3">
    <source>
        <dbReference type="Google" id="ProtNLM"/>
    </source>
</evidence>
<dbReference type="Pfam" id="PF05742">
    <property type="entry name" value="TANGO2"/>
    <property type="match status" value="1"/>
</dbReference>
<dbReference type="STRING" id="1484693.RS694_00065"/>
<dbReference type="KEGG" id="rsb:RS694_00065"/>
<organism evidence="1 2">
    <name type="scientific">Rhodoferax saidenbachensis</name>
    <dbReference type="NCBI Taxonomy" id="1484693"/>
    <lineage>
        <taxon>Bacteria</taxon>
        <taxon>Pseudomonadati</taxon>
        <taxon>Pseudomonadota</taxon>
        <taxon>Betaproteobacteria</taxon>
        <taxon>Burkholderiales</taxon>
        <taxon>Comamonadaceae</taxon>
        <taxon>Rhodoferax</taxon>
    </lineage>
</organism>
<dbReference type="RefSeq" id="WP_029705583.1">
    <property type="nucleotide sequence ID" value="NZ_CP019239.1"/>
</dbReference>
<gene>
    <name evidence="1" type="ORF">RS694_00065</name>
</gene>
<keyword evidence="2" id="KW-1185">Reference proteome</keyword>
<sequence>MCLIAWNWQPASATPLLLLANRDEFYARPAAALHWWEGDQILAGQDLQAGGTWLGVSRNGRLAALTNYRTPGGARAGTPSRGELVAGFLQSSLSAADYLGTLQARAADYNPFNLLVCDGQQLLGLESRGARVLTLSAGLGAVSNADFQTPWPKLVALQNGLQTQITTGHTDTPSLQALLQDRALAPDASLPSTGVPLELERALSAAFIATPNYGTRASSVVRLGAGEVEFTEQRFDAQGLVGSTFQSFQRA</sequence>